<dbReference type="AlphaFoldDB" id="A0A917CNX2"/>
<accession>A0A917CNX2</accession>
<protein>
    <recommendedName>
        <fullName evidence="4">Lumazine-binding protein</fullName>
    </recommendedName>
</protein>
<keyword evidence="3" id="KW-1185">Reference proteome</keyword>
<sequence length="132" mass="13783">MADDPDRAHASSSTPILAALVIAVLLIVGVVLVSVFRPADQNVSENDRVGTAVTRYVDARNDGNLADVLCSPTASQPFSSENGEMKLKTIDAIAVDGAVATADITAEFGGEDIEGQMTFTKSGDDWKVCDPA</sequence>
<evidence type="ECO:0000256" key="1">
    <source>
        <dbReference type="SAM" id="Phobius"/>
    </source>
</evidence>
<organism evidence="2 3">
    <name type="scientific">Rhodococcoides trifolii</name>
    <dbReference type="NCBI Taxonomy" id="908250"/>
    <lineage>
        <taxon>Bacteria</taxon>
        <taxon>Bacillati</taxon>
        <taxon>Actinomycetota</taxon>
        <taxon>Actinomycetes</taxon>
        <taxon>Mycobacteriales</taxon>
        <taxon>Nocardiaceae</taxon>
        <taxon>Rhodococcoides</taxon>
    </lineage>
</organism>
<evidence type="ECO:0000313" key="2">
    <source>
        <dbReference type="EMBL" id="GGF93955.1"/>
    </source>
</evidence>
<keyword evidence="1" id="KW-1133">Transmembrane helix</keyword>
<evidence type="ECO:0000313" key="3">
    <source>
        <dbReference type="Proteomes" id="UP000654257"/>
    </source>
</evidence>
<keyword evidence="1" id="KW-0812">Transmembrane</keyword>
<feature type="transmembrane region" description="Helical" evidence="1">
    <location>
        <begin position="16"/>
        <end position="36"/>
    </location>
</feature>
<evidence type="ECO:0008006" key="4">
    <source>
        <dbReference type="Google" id="ProtNLM"/>
    </source>
</evidence>
<gene>
    <name evidence="2" type="ORF">GCM10007304_04690</name>
</gene>
<proteinExistence type="predicted"/>
<reference evidence="2" key="2">
    <citation type="submission" date="2020-09" db="EMBL/GenBank/DDBJ databases">
        <authorList>
            <person name="Sun Q."/>
            <person name="Sedlacek I."/>
        </authorList>
    </citation>
    <scope>NUCLEOTIDE SEQUENCE</scope>
    <source>
        <strain evidence="2">CCM 7905</strain>
    </source>
</reference>
<reference evidence="2" key="1">
    <citation type="journal article" date="2014" name="Int. J. Syst. Evol. Microbiol.">
        <title>Complete genome sequence of Corynebacterium casei LMG S-19264T (=DSM 44701T), isolated from a smear-ripened cheese.</title>
        <authorList>
            <consortium name="US DOE Joint Genome Institute (JGI-PGF)"/>
            <person name="Walter F."/>
            <person name="Albersmeier A."/>
            <person name="Kalinowski J."/>
            <person name="Ruckert C."/>
        </authorList>
    </citation>
    <scope>NUCLEOTIDE SEQUENCE</scope>
    <source>
        <strain evidence="2">CCM 7905</strain>
    </source>
</reference>
<comment type="caution">
    <text evidence="2">The sequence shown here is derived from an EMBL/GenBank/DDBJ whole genome shotgun (WGS) entry which is preliminary data.</text>
</comment>
<dbReference type="Proteomes" id="UP000654257">
    <property type="component" value="Unassembled WGS sequence"/>
</dbReference>
<keyword evidence="1" id="KW-0472">Membrane</keyword>
<name>A0A917CNX2_9NOCA</name>
<dbReference type="RefSeq" id="WP_188543082.1">
    <property type="nucleotide sequence ID" value="NZ_BMCU01000001.1"/>
</dbReference>
<dbReference type="EMBL" id="BMCU01000001">
    <property type="protein sequence ID" value="GGF93955.1"/>
    <property type="molecule type" value="Genomic_DNA"/>
</dbReference>